<dbReference type="InterPro" id="IPR032808">
    <property type="entry name" value="DoxX"/>
</dbReference>
<dbReference type="Proteomes" id="UP000824681">
    <property type="component" value="Chromosome"/>
</dbReference>
<keyword evidence="3" id="KW-1003">Cell membrane</keyword>
<organism evidence="9 10">
    <name type="scientific">Nonomuraea coxensis DSM 45129</name>
    <dbReference type="NCBI Taxonomy" id="1122611"/>
    <lineage>
        <taxon>Bacteria</taxon>
        <taxon>Bacillati</taxon>
        <taxon>Actinomycetota</taxon>
        <taxon>Actinomycetes</taxon>
        <taxon>Streptosporangiales</taxon>
        <taxon>Streptosporangiaceae</taxon>
        <taxon>Nonomuraea</taxon>
    </lineage>
</organism>
<comment type="similarity">
    <text evidence="2">Belongs to the DoxX family.</text>
</comment>
<protein>
    <submittedName>
        <fullName evidence="9">Oxidoreductase CatD</fullName>
        <ecNumber evidence="9">1.-.-.-</ecNumber>
    </submittedName>
</protein>
<dbReference type="PANTHER" id="PTHR33452:SF1">
    <property type="entry name" value="INNER MEMBRANE PROTEIN YPHA-RELATED"/>
    <property type="match status" value="1"/>
</dbReference>
<dbReference type="PANTHER" id="PTHR33452">
    <property type="entry name" value="OXIDOREDUCTASE CATD-RELATED"/>
    <property type="match status" value="1"/>
</dbReference>
<dbReference type="EC" id="1.-.-.-" evidence="9"/>
<feature type="transmembrane region" description="Helical" evidence="8">
    <location>
        <begin position="47"/>
        <end position="68"/>
    </location>
</feature>
<proteinExistence type="inferred from homology"/>
<keyword evidence="9" id="KW-0560">Oxidoreductase</keyword>
<evidence type="ECO:0000256" key="1">
    <source>
        <dbReference type="ARBA" id="ARBA00004651"/>
    </source>
</evidence>
<reference evidence="9 10" key="1">
    <citation type="journal article" date="2021" name="ACS Chem. Biol.">
        <title>Genomic-Led Discovery of a Novel Glycopeptide Antibiotic by Nonomuraea coxensis DSM 45129.</title>
        <authorList>
            <person name="Yushchuk O."/>
            <person name="Vior N.M."/>
            <person name="Andreo-Vidal A."/>
            <person name="Berini F."/>
            <person name="Ruckert C."/>
            <person name="Busche T."/>
            <person name="Binda E."/>
            <person name="Kalinowski J."/>
            <person name="Truman A.W."/>
            <person name="Marinelli F."/>
        </authorList>
    </citation>
    <scope>NUCLEOTIDE SEQUENCE [LARGE SCALE GENOMIC DNA]</scope>
    <source>
        <strain evidence="9 10">DSM 45129</strain>
    </source>
</reference>
<feature type="compositionally biased region" description="Low complexity" evidence="7">
    <location>
        <begin position="171"/>
        <end position="181"/>
    </location>
</feature>
<feature type="compositionally biased region" description="Basic and acidic residues" evidence="7">
    <location>
        <begin position="255"/>
        <end position="264"/>
    </location>
</feature>
<feature type="transmembrane region" description="Helical" evidence="8">
    <location>
        <begin position="5"/>
        <end position="27"/>
    </location>
</feature>
<gene>
    <name evidence="9" type="primary">catD4</name>
    <name evidence="9" type="ORF">Nocox_41010</name>
</gene>
<keyword evidence="4 8" id="KW-0812">Transmembrane</keyword>
<evidence type="ECO:0000313" key="10">
    <source>
        <dbReference type="Proteomes" id="UP000824681"/>
    </source>
</evidence>
<evidence type="ECO:0000256" key="8">
    <source>
        <dbReference type="SAM" id="Phobius"/>
    </source>
</evidence>
<evidence type="ECO:0000256" key="2">
    <source>
        <dbReference type="ARBA" id="ARBA00006679"/>
    </source>
</evidence>
<dbReference type="RefSeq" id="WP_085995980.1">
    <property type="nucleotide sequence ID" value="NZ_CP068985.1"/>
</dbReference>
<dbReference type="EMBL" id="CP068985">
    <property type="protein sequence ID" value="QYC45745.1"/>
    <property type="molecule type" value="Genomic_DNA"/>
</dbReference>
<dbReference type="GO" id="GO:0016491">
    <property type="term" value="F:oxidoreductase activity"/>
    <property type="evidence" value="ECO:0007669"/>
    <property type="project" value="UniProtKB-KW"/>
</dbReference>
<sequence>MKRVVFDIAALIARVVTGVIFVAHGWQKWQGGLGATTAAFRDMGVPMPGAAAGYASVVETVGGIFLILGLLVRPVALLLLINMLGAIIFVHGNKGVFVGEGGWELAAALGSLSLLFLALGGGRIGLDGLFRAIFRRRARHQVAEDELVERRPGAGMGPGPSNVRTTGVRPGSAEGAYAAGAGMRGGQEAGAGMQGGSEAGVGTGRRAEEPVTPAEPGTPAERPEIPRQPSAPRTHAGGLDDEDMRDIDALVSEDQPEHRKPPNR</sequence>
<evidence type="ECO:0000256" key="6">
    <source>
        <dbReference type="ARBA" id="ARBA00023136"/>
    </source>
</evidence>
<feature type="compositionally biased region" description="Gly residues" evidence="7">
    <location>
        <begin position="182"/>
        <end position="203"/>
    </location>
</feature>
<comment type="subcellular location">
    <subcellularLocation>
        <location evidence="1">Cell membrane</location>
        <topology evidence="1">Multi-pass membrane protein</topology>
    </subcellularLocation>
</comment>
<feature type="transmembrane region" description="Helical" evidence="8">
    <location>
        <begin position="105"/>
        <end position="126"/>
    </location>
</feature>
<evidence type="ECO:0000256" key="4">
    <source>
        <dbReference type="ARBA" id="ARBA00022692"/>
    </source>
</evidence>
<evidence type="ECO:0000256" key="3">
    <source>
        <dbReference type="ARBA" id="ARBA00022475"/>
    </source>
</evidence>
<keyword evidence="10" id="KW-1185">Reference proteome</keyword>
<keyword evidence="6 8" id="KW-0472">Membrane</keyword>
<keyword evidence="5 8" id="KW-1133">Transmembrane helix</keyword>
<evidence type="ECO:0000313" key="9">
    <source>
        <dbReference type="EMBL" id="QYC45745.1"/>
    </source>
</evidence>
<feature type="region of interest" description="Disordered" evidence="7">
    <location>
        <begin position="149"/>
        <end position="264"/>
    </location>
</feature>
<name>A0ABX8UD88_9ACTN</name>
<accession>A0ABX8UD88</accession>
<dbReference type="InterPro" id="IPR051907">
    <property type="entry name" value="DoxX-like_oxidoreductase"/>
</dbReference>
<evidence type="ECO:0000256" key="5">
    <source>
        <dbReference type="ARBA" id="ARBA00022989"/>
    </source>
</evidence>
<evidence type="ECO:0000256" key="7">
    <source>
        <dbReference type="SAM" id="MobiDB-lite"/>
    </source>
</evidence>
<feature type="transmembrane region" description="Helical" evidence="8">
    <location>
        <begin position="75"/>
        <end position="93"/>
    </location>
</feature>
<dbReference type="Pfam" id="PF07681">
    <property type="entry name" value="DoxX"/>
    <property type="match status" value="1"/>
</dbReference>